<feature type="domain" description="HTH iclR-type" evidence="5">
    <location>
        <begin position="33"/>
        <end position="92"/>
    </location>
</feature>
<organism evidence="7 8">
    <name type="scientific">Skermanella cutis</name>
    <dbReference type="NCBI Taxonomy" id="2775420"/>
    <lineage>
        <taxon>Bacteria</taxon>
        <taxon>Pseudomonadati</taxon>
        <taxon>Pseudomonadota</taxon>
        <taxon>Alphaproteobacteria</taxon>
        <taxon>Rhodospirillales</taxon>
        <taxon>Azospirillaceae</taxon>
        <taxon>Skermanella</taxon>
    </lineage>
</organism>
<dbReference type="SMART" id="SM00346">
    <property type="entry name" value="HTH_ICLR"/>
    <property type="match status" value="1"/>
</dbReference>
<dbReference type="SUPFAM" id="SSF46785">
    <property type="entry name" value="Winged helix' DNA-binding domain"/>
    <property type="match status" value="1"/>
</dbReference>
<dbReference type="InterPro" id="IPR050707">
    <property type="entry name" value="HTH_MetabolicPath_Reg"/>
</dbReference>
<dbReference type="SUPFAM" id="SSF55781">
    <property type="entry name" value="GAF domain-like"/>
    <property type="match status" value="1"/>
</dbReference>
<keyword evidence="3" id="KW-0804">Transcription</keyword>
<feature type="compositionally biased region" description="Polar residues" evidence="4">
    <location>
        <begin position="1"/>
        <end position="10"/>
    </location>
</feature>
<keyword evidence="7" id="KW-0614">Plasmid</keyword>
<dbReference type="InterPro" id="IPR029016">
    <property type="entry name" value="GAF-like_dom_sf"/>
</dbReference>
<evidence type="ECO:0000259" key="5">
    <source>
        <dbReference type="PROSITE" id="PS51077"/>
    </source>
</evidence>
<evidence type="ECO:0000256" key="4">
    <source>
        <dbReference type="SAM" id="MobiDB-lite"/>
    </source>
</evidence>
<dbReference type="Proteomes" id="UP000595197">
    <property type="component" value="Plasmid pTT6-1"/>
</dbReference>
<dbReference type="InterPro" id="IPR036390">
    <property type="entry name" value="WH_DNA-bd_sf"/>
</dbReference>
<evidence type="ECO:0000313" key="7">
    <source>
        <dbReference type="EMBL" id="QQP92833.1"/>
    </source>
</evidence>
<feature type="domain" description="IclR-ED" evidence="6">
    <location>
        <begin position="93"/>
        <end position="276"/>
    </location>
</feature>
<dbReference type="PANTHER" id="PTHR30136:SF34">
    <property type="entry name" value="TRANSCRIPTIONAL REGULATOR"/>
    <property type="match status" value="1"/>
</dbReference>
<gene>
    <name evidence="7" type="ORF">IGS68_30805</name>
</gene>
<accession>A0ABX7BEL0</accession>
<dbReference type="InterPro" id="IPR014757">
    <property type="entry name" value="Tscrpt_reg_IclR_C"/>
</dbReference>
<name>A0ABX7BEL0_9PROT</name>
<dbReference type="InterPro" id="IPR036388">
    <property type="entry name" value="WH-like_DNA-bd_sf"/>
</dbReference>
<proteinExistence type="predicted"/>
<dbReference type="Gene3D" id="1.10.10.10">
    <property type="entry name" value="Winged helix-like DNA-binding domain superfamily/Winged helix DNA-binding domain"/>
    <property type="match status" value="1"/>
</dbReference>
<evidence type="ECO:0000259" key="6">
    <source>
        <dbReference type="PROSITE" id="PS51078"/>
    </source>
</evidence>
<dbReference type="Pfam" id="PF01614">
    <property type="entry name" value="IclR_C"/>
    <property type="match status" value="1"/>
</dbReference>
<evidence type="ECO:0000256" key="1">
    <source>
        <dbReference type="ARBA" id="ARBA00023015"/>
    </source>
</evidence>
<dbReference type="RefSeq" id="WP_201082057.1">
    <property type="nucleotide sequence ID" value="NZ_CP067421.1"/>
</dbReference>
<dbReference type="EMBL" id="CP067421">
    <property type="protein sequence ID" value="QQP92833.1"/>
    <property type="molecule type" value="Genomic_DNA"/>
</dbReference>
<feature type="region of interest" description="Disordered" evidence="4">
    <location>
        <begin position="1"/>
        <end position="27"/>
    </location>
</feature>
<geneLocation type="plasmid" evidence="7 8">
    <name>pTT6-1</name>
</geneLocation>
<evidence type="ECO:0000256" key="2">
    <source>
        <dbReference type="ARBA" id="ARBA00023125"/>
    </source>
</evidence>
<evidence type="ECO:0000256" key="3">
    <source>
        <dbReference type="ARBA" id="ARBA00023163"/>
    </source>
</evidence>
<dbReference type="PANTHER" id="PTHR30136">
    <property type="entry name" value="HELIX-TURN-HELIX TRANSCRIPTIONAL REGULATOR, ICLR FAMILY"/>
    <property type="match status" value="1"/>
</dbReference>
<keyword evidence="8" id="KW-1185">Reference proteome</keyword>
<dbReference type="InterPro" id="IPR005471">
    <property type="entry name" value="Tscrpt_reg_IclR_N"/>
</dbReference>
<reference evidence="7" key="1">
    <citation type="submission" date="2021-02" db="EMBL/GenBank/DDBJ databases">
        <title>Skermanella TT6 skin isolate.</title>
        <authorList>
            <person name="Lee K."/>
            <person name="Ganzorig M."/>
        </authorList>
    </citation>
    <scope>NUCLEOTIDE SEQUENCE</scope>
    <source>
        <strain evidence="7">TT6</strain>
    </source>
</reference>
<dbReference type="PROSITE" id="PS51078">
    <property type="entry name" value="ICLR_ED"/>
    <property type="match status" value="1"/>
</dbReference>
<evidence type="ECO:0000313" key="8">
    <source>
        <dbReference type="Proteomes" id="UP000595197"/>
    </source>
</evidence>
<protein>
    <submittedName>
        <fullName evidence="7">Helix-turn-helix domain-containing protein</fullName>
    </submittedName>
</protein>
<dbReference type="Pfam" id="PF09339">
    <property type="entry name" value="HTH_IclR"/>
    <property type="match status" value="1"/>
</dbReference>
<feature type="compositionally biased region" description="Basic and acidic residues" evidence="4">
    <location>
        <begin position="13"/>
        <end position="27"/>
    </location>
</feature>
<dbReference type="Gene3D" id="3.30.450.40">
    <property type="match status" value="1"/>
</dbReference>
<sequence length="276" mass="29916">MVSSARNAESASDPEKIGSGDRKGGKSEPEAFVRAFAKGLSVITAFGQGSPATIADISRASGLDRAGARRILLTLEQLGYVRMEGRKFSLTPRVLTLGYLYLSSLPFWSIAQPVMEELVADLQETCSMGVLDGDDVVYVLRVPARRFLTFDPSIGGRTPAHIHSMGRVLLAAQPPEMVEGYIARTPLKAYTRHTVTDPDELRRGIADDRGNGWCFVSEQYEDGMCGIAVPVLNAQGMAIAAINVSMVVSGNVRQRAIDEVLPKLRLAARHIGGRMR</sequence>
<dbReference type="PROSITE" id="PS51077">
    <property type="entry name" value="HTH_ICLR"/>
    <property type="match status" value="1"/>
</dbReference>
<keyword evidence="2" id="KW-0238">DNA-binding</keyword>
<keyword evidence="1" id="KW-0805">Transcription regulation</keyword>